<dbReference type="SMART" id="SM00448">
    <property type="entry name" value="REC"/>
    <property type="match status" value="1"/>
</dbReference>
<accession>A0A147DAX6</accession>
<dbReference type="Gene3D" id="1.10.10.10">
    <property type="entry name" value="Winged helix-like DNA-binding domain superfamily/Winged helix DNA-binding domain"/>
    <property type="match status" value="1"/>
</dbReference>
<feature type="domain" description="Response regulatory" evidence="2">
    <location>
        <begin position="7"/>
        <end position="121"/>
    </location>
</feature>
<dbReference type="GO" id="GO:0000160">
    <property type="term" value="P:phosphorelay signal transduction system"/>
    <property type="evidence" value="ECO:0007669"/>
    <property type="project" value="InterPro"/>
</dbReference>
<dbReference type="PANTHER" id="PTHR43367:SF1">
    <property type="entry name" value="TWO-COMPONENT RESPONSE REGULATOR-LIKE APRR6-RELATED"/>
    <property type="match status" value="1"/>
</dbReference>
<dbReference type="PROSITE" id="PS50921">
    <property type="entry name" value="ANTAR"/>
    <property type="match status" value="1"/>
</dbReference>
<proteinExistence type="predicted"/>
<dbReference type="Pfam" id="PF03861">
    <property type="entry name" value="ANTAR"/>
    <property type="match status" value="1"/>
</dbReference>
<dbReference type="Gene3D" id="3.40.50.2300">
    <property type="match status" value="1"/>
</dbReference>
<dbReference type="SMART" id="SM01012">
    <property type="entry name" value="ANTAR"/>
    <property type="match status" value="1"/>
</dbReference>
<dbReference type="PATRIC" id="fig|401562.3.peg.48"/>
<dbReference type="InterPro" id="IPR005561">
    <property type="entry name" value="ANTAR"/>
</dbReference>
<dbReference type="EMBL" id="LDPZ01000001">
    <property type="protein sequence ID" value="KTQ98673.1"/>
    <property type="molecule type" value="Genomic_DNA"/>
</dbReference>
<dbReference type="PIRSF" id="PIRSF036382">
    <property type="entry name" value="RR_antiterm"/>
    <property type="match status" value="1"/>
</dbReference>
<dbReference type="Proteomes" id="UP000078272">
    <property type="component" value="Unassembled WGS sequence"/>
</dbReference>
<dbReference type="PROSITE" id="PS50110">
    <property type="entry name" value="RESPONSE_REGULATORY"/>
    <property type="match status" value="1"/>
</dbReference>
<dbReference type="InterPro" id="IPR036388">
    <property type="entry name" value="WH-like_DNA-bd_sf"/>
</dbReference>
<dbReference type="SUPFAM" id="SSF52172">
    <property type="entry name" value="CheY-like"/>
    <property type="match status" value="1"/>
</dbReference>
<dbReference type="PANTHER" id="PTHR43367">
    <property type="match status" value="1"/>
</dbReference>
<dbReference type="Pfam" id="PF00072">
    <property type="entry name" value="Response_reg"/>
    <property type="match status" value="1"/>
</dbReference>
<dbReference type="GO" id="GO:0003723">
    <property type="term" value="F:RNA binding"/>
    <property type="evidence" value="ECO:0007669"/>
    <property type="project" value="InterPro"/>
</dbReference>
<dbReference type="eggNOG" id="COG3707">
    <property type="taxonomic scope" value="Bacteria"/>
</dbReference>
<evidence type="ECO:0000313" key="4">
    <source>
        <dbReference type="EMBL" id="KTQ98673.1"/>
    </source>
</evidence>
<protein>
    <submittedName>
        <fullName evidence="4">Chemotaxis protein CheY</fullName>
    </submittedName>
</protein>
<sequence>MEPSALAVLIVDENRARAAIIEDGLREAGHARVHVVTAMNGLVREIEQFRPDVIVADLENPNRDRLEQFFQVSRSVQRPIAMFVDRSDAASMEAAIAAGVSAYVVDGLKKERVKAILDMAVLRFHAYSRLERELYEARSELADRKIVEKAKGILMQRRGLSEEESYRLLRQTAMNEKKKLVEIARSIVTAADLLGGEVKR</sequence>
<evidence type="ECO:0000313" key="5">
    <source>
        <dbReference type="Proteomes" id="UP000078272"/>
    </source>
</evidence>
<feature type="domain" description="ANTAR" evidence="3">
    <location>
        <begin position="127"/>
        <end position="188"/>
    </location>
</feature>
<dbReference type="InterPro" id="IPR001789">
    <property type="entry name" value="Sig_transdc_resp-reg_receiver"/>
</dbReference>
<gene>
    <name evidence="4" type="ORF">NS226_00205</name>
</gene>
<reference evidence="4 5" key="1">
    <citation type="journal article" date="2016" name="Front. Microbiol.">
        <title>Genomic Resource of Rice Seed Associated Bacteria.</title>
        <authorList>
            <person name="Midha S."/>
            <person name="Bansal K."/>
            <person name="Sharma S."/>
            <person name="Kumar N."/>
            <person name="Patil P.P."/>
            <person name="Chaudhry V."/>
            <person name="Patil P.B."/>
        </authorList>
    </citation>
    <scope>NUCLEOTIDE SEQUENCE [LARGE SCALE GENOMIC DNA]</scope>
    <source>
        <strain evidence="4 5">NS226</strain>
    </source>
</reference>
<dbReference type="RefSeq" id="WP_058633280.1">
    <property type="nucleotide sequence ID" value="NZ_LDPZ01000001.1"/>
</dbReference>
<organism evidence="4 5">
    <name type="scientific">Aureimonas ureilytica</name>
    <dbReference type="NCBI Taxonomy" id="401562"/>
    <lineage>
        <taxon>Bacteria</taxon>
        <taxon>Pseudomonadati</taxon>
        <taxon>Pseudomonadota</taxon>
        <taxon>Alphaproteobacteria</taxon>
        <taxon>Hyphomicrobiales</taxon>
        <taxon>Aurantimonadaceae</taxon>
        <taxon>Aureimonas</taxon>
    </lineage>
</organism>
<dbReference type="OrthoDB" id="9795002at2"/>
<dbReference type="STRING" id="401562.NS365_01895"/>
<name>A0A147DAX6_9HYPH</name>
<comment type="caution">
    <text evidence="4">The sequence shown here is derived from an EMBL/GenBank/DDBJ whole genome shotgun (WGS) entry which is preliminary data.</text>
</comment>
<feature type="modified residue" description="4-aspartylphosphate" evidence="1">
    <location>
        <position position="57"/>
    </location>
</feature>
<dbReference type="AlphaFoldDB" id="A0A147DAX6"/>
<evidence type="ECO:0000256" key="1">
    <source>
        <dbReference type="PROSITE-ProRule" id="PRU00169"/>
    </source>
</evidence>
<dbReference type="InterPro" id="IPR011006">
    <property type="entry name" value="CheY-like_superfamily"/>
</dbReference>
<evidence type="ECO:0000259" key="2">
    <source>
        <dbReference type="PROSITE" id="PS50110"/>
    </source>
</evidence>
<dbReference type="InterPro" id="IPR008327">
    <property type="entry name" value="Sig_transdc_resp-reg_antiterm"/>
</dbReference>
<keyword evidence="1" id="KW-0597">Phosphoprotein</keyword>
<evidence type="ECO:0000259" key="3">
    <source>
        <dbReference type="PROSITE" id="PS50921"/>
    </source>
</evidence>